<dbReference type="Gene3D" id="1.10.3560.10">
    <property type="entry name" value="yst0336 like domain"/>
    <property type="match status" value="1"/>
</dbReference>
<sequence length="168" mass="19209">MQAINLSDLPPDARIENERSIEERWAEAAAKYAEIIEKLLVSAGRKSIDHLHRMRFTPMDNEIYKIFRTAFPELDVKRVDVASLKSAEAKAKWYMILESWKDSLKDYNTGTLLRIDCAVPLSPENSCIVPRSQFYCIEIARCREGLNDEFVQSVIDGKQTTAKLDPDA</sequence>
<dbReference type="PANTHER" id="PTHR13410:SF9">
    <property type="entry name" value="PROTEIN PBDC1"/>
    <property type="match status" value="1"/>
</dbReference>
<dbReference type="AlphaFoldDB" id="A0A132NUN8"/>
<evidence type="ECO:0000313" key="3">
    <source>
        <dbReference type="Proteomes" id="UP000070089"/>
    </source>
</evidence>
<reference evidence="2 3" key="1">
    <citation type="journal article" date="2015" name="Mol. Biochem. Parasitol.">
        <title>Identification of polymorphic genes for use in assemblage B genotyping assays through comparative genomics of multiple assemblage B Giardia duodenalis isolates.</title>
        <authorList>
            <person name="Wielinga C."/>
            <person name="Thompson R.C."/>
            <person name="Monis P."/>
            <person name="Ryan U."/>
        </authorList>
    </citation>
    <scope>NUCLEOTIDE SEQUENCE [LARGE SCALE GENOMIC DNA]</scope>
    <source>
        <strain evidence="2 3">BAH15c1</strain>
    </source>
</reference>
<organism evidence="2 3">
    <name type="scientific">Giardia duodenalis assemblage B</name>
    <dbReference type="NCBI Taxonomy" id="1394984"/>
    <lineage>
        <taxon>Eukaryota</taxon>
        <taxon>Metamonada</taxon>
        <taxon>Diplomonadida</taxon>
        <taxon>Hexamitidae</taxon>
        <taxon>Giardiinae</taxon>
        <taxon>Giardia</taxon>
    </lineage>
</organism>
<evidence type="ECO:0000259" key="1">
    <source>
        <dbReference type="Pfam" id="PF04669"/>
    </source>
</evidence>
<evidence type="ECO:0000313" key="2">
    <source>
        <dbReference type="EMBL" id="KWX13791.1"/>
    </source>
</evidence>
<protein>
    <recommendedName>
        <fullName evidence="1">Polysaccharide biosynthesis domain-containing protein</fullName>
    </recommendedName>
</protein>
<dbReference type="InterPro" id="IPR008476">
    <property type="entry name" value="PBDC1_metazoa/fungi"/>
</dbReference>
<feature type="domain" description="Polysaccharide biosynthesis" evidence="1">
    <location>
        <begin position="21"/>
        <end position="151"/>
    </location>
</feature>
<comment type="caution">
    <text evidence="2">The sequence shown here is derived from an EMBL/GenBank/DDBJ whole genome shotgun (WGS) entry which is preliminary data.</text>
</comment>
<proteinExistence type="predicted"/>
<dbReference type="PANTHER" id="PTHR13410">
    <property type="entry name" value="PROTEIN PBDC1"/>
    <property type="match status" value="1"/>
</dbReference>
<dbReference type="GO" id="GO:0005737">
    <property type="term" value="C:cytoplasm"/>
    <property type="evidence" value="ECO:0007669"/>
    <property type="project" value="TreeGrafter"/>
</dbReference>
<dbReference type="VEuPathDB" id="GiardiaDB:QR46_2189"/>
<dbReference type="Pfam" id="PF04669">
    <property type="entry name" value="PBDC1"/>
    <property type="match status" value="1"/>
</dbReference>
<gene>
    <name evidence="2" type="ORF">QR46_2189</name>
</gene>
<dbReference type="OrthoDB" id="10248897at2759"/>
<dbReference type="Proteomes" id="UP000070089">
    <property type="component" value="Unassembled WGS sequence"/>
</dbReference>
<dbReference type="InterPro" id="IPR023139">
    <property type="entry name" value="PBDC1-like_dom_sf"/>
</dbReference>
<name>A0A132NUN8_GIAIN</name>
<dbReference type="InterPro" id="IPR021148">
    <property type="entry name" value="Polysacc_synth_dom"/>
</dbReference>
<dbReference type="EMBL" id="JXTI01000055">
    <property type="protein sequence ID" value="KWX13791.1"/>
    <property type="molecule type" value="Genomic_DNA"/>
</dbReference>
<accession>A0A132NUN8</accession>